<dbReference type="GO" id="GO:0005524">
    <property type="term" value="F:ATP binding"/>
    <property type="evidence" value="ECO:0007669"/>
    <property type="project" value="UniProtKB-KW"/>
</dbReference>
<dbReference type="EC" id="2.7.11.1" evidence="1"/>
<name>A0AA39V1G5_9LECA</name>
<keyword evidence="3" id="KW-0547">Nucleotide-binding</keyword>
<evidence type="ECO:0000256" key="2">
    <source>
        <dbReference type="ARBA" id="ARBA00022679"/>
    </source>
</evidence>
<dbReference type="PANTHER" id="PTHR43671">
    <property type="entry name" value="SERINE/THREONINE-PROTEIN KINASE NEK"/>
    <property type="match status" value="1"/>
</dbReference>
<accession>A0AA39V1G5</accession>
<dbReference type="InterPro" id="IPR011009">
    <property type="entry name" value="Kinase-like_dom_sf"/>
</dbReference>
<reference evidence="7" key="1">
    <citation type="submission" date="2023-03" db="EMBL/GenBank/DDBJ databases">
        <title>Complete genome of Cladonia borealis.</title>
        <authorList>
            <person name="Park H."/>
        </authorList>
    </citation>
    <scope>NUCLEOTIDE SEQUENCE</scope>
    <source>
        <strain evidence="7">ANT050790</strain>
    </source>
</reference>
<evidence type="ECO:0000313" key="7">
    <source>
        <dbReference type="EMBL" id="KAK0512248.1"/>
    </source>
</evidence>
<evidence type="ECO:0000313" key="8">
    <source>
        <dbReference type="Proteomes" id="UP001166286"/>
    </source>
</evidence>
<keyword evidence="4" id="KW-0418">Kinase</keyword>
<dbReference type="Proteomes" id="UP001166286">
    <property type="component" value="Unassembled WGS sequence"/>
</dbReference>
<dbReference type="InterPro" id="IPR008271">
    <property type="entry name" value="Ser/Thr_kinase_AS"/>
</dbReference>
<dbReference type="AlphaFoldDB" id="A0AA39V1G5"/>
<dbReference type="Pfam" id="PF00069">
    <property type="entry name" value="Pkinase"/>
    <property type="match status" value="1"/>
</dbReference>
<dbReference type="InterPro" id="IPR000719">
    <property type="entry name" value="Prot_kinase_dom"/>
</dbReference>
<dbReference type="InterPro" id="IPR050660">
    <property type="entry name" value="NEK_Ser/Thr_kinase"/>
</dbReference>
<evidence type="ECO:0000256" key="5">
    <source>
        <dbReference type="ARBA" id="ARBA00022840"/>
    </source>
</evidence>
<dbReference type="PROSITE" id="PS50011">
    <property type="entry name" value="PROTEIN_KINASE_DOM"/>
    <property type="match status" value="1"/>
</dbReference>
<dbReference type="SUPFAM" id="SSF56112">
    <property type="entry name" value="Protein kinase-like (PK-like)"/>
    <property type="match status" value="1"/>
</dbReference>
<evidence type="ECO:0000256" key="1">
    <source>
        <dbReference type="ARBA" id="ARBA00012513"/>
    </source>
</evidence>
<gene>
    <name evidence="7" type="ORF">JMJ35_005376</name>
</gene>
<comment type="caution">
    <text evidence="7">The sequence shown here is derived from an EMBL/GenBank/DDBJ whole genome shotgun (WGS) entry which is preliminary data.</text>
</comment>
<dbReference type="GO" id="GO:0004674">
    <property type="term" value="F:protein serine/threonine kinase activity"/>
    <property type="evidence" value="ECO:0007669"/>
    <property type="project" value="UniProtKB-EC"/>
</dbReference>
<sequence>MRVSDFRRVRRLGRGAEGTVWLERNRDTREYLACKNMKARVVVEEQPKEVWMIKNCMPDHRSLVEFVGWCWLRPRSRQRCNIYFEYCAGGDLRQLIPRRNPGRYPESFIWHVFIQLAEALDAMHNRGTQHVVHRDVKPENIFLKSRYRPNHTYPTIKLGDYGCASNIANTNAINCTWKYMPPEIQCSAAGDIWALGAVIHELCHGFGPVSTRRRNWQRDPAARRPKDLPSRYSDALHHQVMSCLRTNRLERPNSETLVRRLHGERPTAHQ</sequence>
<dbReference type="SMART" id="SM00220">
    <property type="entry name" value="S_TKc"/>
    <property type="match status" value="1"/>
</dbReference>
<evidence type="ECO:0000256" key="3">
    <source>
        <dbReference type="ARBA" id="ARBA00022741"/>
    </source>
</evidence>
<proteinExistence type="predicted"/>
<protein>
    <recommendedName>
        <fullName evidence="1">non-specific serine/threonine protein kinase</fullName>
        <ecNumber evidence="1">2.7.11.1</ecNumber>
    </recommendedName>
</protein>
<dbReference type="EMBL" id="JAFEKC020000011">
    <property type="protein sequence ID" value="KAK0512248.1"/>
    <property type="molecule type" value="Genomic_DNA"/>
</dbReference>
<dbReference type="PROSITE" id="PS00108">
    <property type="entry name" value="PROTEIN_KINASE_ST"/>
    <property type="match status" value="1"/>
</dbReference>
<dbReference type="PANTHER" id="PTHR43671:SF13">
    <property type="entry name" value="SERINE_THREONINE-PROTEIN KINASE NEK2"/>
    <property type="match status" value="1"/>
</dbReference>
<keyword evidence="5" id="KW-0067">ATP-binding</keyword>
<keyword evidence="8" id="KW-1185">Reference proteome</keyword>
<dbReference type="Gene3D" id="1.10.510.10">
    <property type="entry name" value="Transferase(Phosphotransferase) domain 1"/>
    <property type="match status" value="1"/>
</dbReference>
<organism evidence="7 8">
    <name type="scientific">Cladonia borealis</name>
    <dbReference type="NCBI Taxonomy" id="184061"/>
    <lineage>
        <taxon>Eukaryota</taxon>
        <taxon>Fungi</taxon>
        <taxon>Dikarya</taxon>
        <taxon>Ascomycota</taxon>
        <taxon>Pezizomycotina</taxon>
        <taxon>Lecanoromycetes</taxon>
        <taxon>OSLEUM clade</taxon>
        <taxon>Lecanoromycetidae</taxon>
        <taxon>Lecanorales</taxon>
        <taxon>Lecanorineae</taxon>
        <taxon>Cladoniaceae</taxon>
        <taxon>Cladonia</taxon>
    </lineage>
</organism>
<keyword evidence="2" id="KW-0808">Transferase</keyword>
<feature type="domain" description="Protein kinase" evidence="6">
    <location>
        <begin position="6"/>
        <end position="270"/>
    </location>
</feature>
<evidence type="ECO:0000259" key="6">
    <source>
        <dbReference type="PROSITE" id="PS50011"/>
    </source>
</evidence>
<evidence type="ECO:0000256" key="4">
    <source>
        <dbReference type="ARBA" id="ARBA00022777"/>
    </source>
</evidence>